<feature type="region of interest" description="Disordered" evidence="1">
    <location>
        <begin position="27"/>
        <end position="48"/>
    </location>
</feature>
<evidence type="ECO:0000256" key="1">
    <source>
        <dbReference type="SAM" id="MobiDB-lite"/>
    </source>
</evidence>
<gene>
    <name evidence="2" type="ORF">GCM10010140_42540</name>
</gene>
<name>A0ABQ2R291_9ACTN</name>
<proteinExistence type="predicted"/>
<dbReference type="Proteomes" id="UP000611554">
    <property type="component" value="Unassembled WGS sequence"/>
</dbReference>
<sequence>MRKPGDDPIEDRPTLLAHALEMSVRYGPGPWPADAHRLPDDPPPPDDDHPIMTSVVLDGIRTHHFGVSPDVDAVTEVMGLLGALTSDEPFRAGLVRLHELLAGVSALTVADGLVHRLRQGTLPAERVRWVGRHLAEHGTRREAVKTGLVLLGACGDERDRDLLLLLGTLEEFTLYAAVALDRTLPDGRRAVYDLARRVRGWGRIHAVERLRGCDDPEIRDWLLRDGFRNEIMDEYLAHIAATTGGLYSALNVPEVDDALLDGAGGILAALAAGGPAEDMADYGDAVPALGRFAFLAADRPATLGRLDSLLSILAFLRDPGDDRSWPAEELRRLRLRYEELAAEPRWGDLVRAHLADPRRTDFDRALWAAERLALPVLPLLTARLEVEPLDESTWHHAVRLAGPREIEGLCHLAERLLPLPDPAGGPADRFGLGAEFAPDRALEDVVNGLGTFPGTGLPLILAALRSRVTRVRRAALATLAAWPAAAVPDEALDRVRRAMAVEPHEETRVEMASFLGDR</sequence>
<organism evidence="2 3">
    <name type="scientific">Streptosporangium pseudovulgare</name>
    <dbReference type="NCBI Taxonomy" id="35765"/>
    <lineage>
        <taxon>Bacteria</taxon>
        <taxon>Bacillati</taxon>
        <taxon>Actinomycetota</taxon>
        <taxon>Actinomycetes</taxon>
        <taxon>Streptosporangiales</taxon>
        <taxon>Streptosporangiaceae</taxon>
        <taxon>Streptosporangium</taxon>
    </lineage>
</organism>
<dbReference type="EMBL" id="BMQJ01000010">
    <property type="protein sequence ID" value="GGQ07719.1"/>
    <property type="molecule type" value="Genomic_DNA"/>
</dbReference>
<accession>A0ABQ2R291</accession>
<comment type="caution">
    <text evidence="2">The sequence shown here is derived from an EMBL/GenBank/DDBJ whole genome shotgun (WGS) entry which is preliminary data.</text>
</comment>
<feature type="compositionally biased region" description="Basic and acidic residues" evidence="1">
    <location>
        <begin position="34"/>
        <end position="48"/>
    </location>
</feature>
<evidence type="ECO:0000313" key="3">
    <source>
        <dbReference type="Proteomes" id="UP000611554"/>
    </source>
</evidence>
<evidence type="ECO:0008006" key="4">
    <source>
        <dbReference type="Google" id="ProtNLM"/>
    </source>
</evidence>
<evidence type="ECO:0000313" key="2">
    <source>
        <dbReference type="EMBL" id="GGQ07719.1"/>
    </source>
</evidence>
<protein>
    <recommendedName>
        <fullName evidence="4">HEAT repeat domain-containing protein</fullName>
    </recommendedName>
</protein>
<reference evidence="3" key="1">
    <citation type="journal article" date="2019" name="Int. J. Syst. Evol. Microbiol.">
        <title>The Global Catalogue of Microorganisms (GCM) 10K type strain sequencing project: providing services to taxonomists for standard genome sequencing and annotation.</title>
        <authorList>
            <consortium name="The Broad Institute Genomics Platform"/>
            <consortium name="The Broad Institute Genome Sequencing Center for Infectious Disease"/>
            <person name="Wu L."/>
            <person name="Ma J."/>
        </authorList>
    </citation>
    <scope>NUCLEOTIDE SEQUENCE [LARGE SCALE GENOMIC DNA]</scope>
    <source>
        <strain evidence="3">JCM 3115</strain>
    </source>
</reference>
<keyword evidence="3" id="KW-1185">Reference proteome</keyword>